<dbReference type="AlphaFoldDB" id="A0A9Q1QBU7"/>
<evidence type="ECO:0000256" key="1">
    <source>
        <dbReference type="SAM" id="MobiDB-lite"/>
    </source>
</evidence>
<organism evidence="2 3">
    <name type="scientific">Carnegiea gigantea</name>
    <dbReference type="NCBI Taxonomy" id="171969"/>
    <lineage>
        <taxon>Eukaryota</taxon>
        <taxon>Viridiplantae</taxon>
        <taxon>Streptophyta</taxon>
        <taxon>Embryophyta</taxon>
        <taxon>Tracheophyta</taxon>
        <taxon>Spermatophyta</taxon>
        <taxon>Magnoliopsida</taxon>
        <taxon>eudicotyledons</taxon>
        <taxon>Gunneridae</taxon>
        <taxon>Pentapetalae</taxon>
        <taxon>Caryophyllales</taxon>
        <taxon>Cactineae</taxon>
        <taxon>Cactaceae</taxon>
        <taxon>Cactoideae</taxon>
        <taxon>Echinocereeae</taxon>
        <taxon>Carnegiea</taxon>
    </lineage>
</organism>
<accession>A0A9Q1QBU7</accession>
<gene>
    <name evidence="2" type="ORF">Cgig2_032198</name>
</gene>
<feature type="compositionally biased region" description="Basic residues" evidence="1">
    <location>
        <begin position="71"/>
        <end position="98"/>
    </location>
</feature>
<name>A0A9Q1QBU7_9CARY</name>
<reference evidence="2" key="1">
    <citation type="submission" date="2022-04" db="EMBL/GenBank/DDBJ databases">
        <title>Carnegiea gigantea Genome sequencing and assembly v2.</title>
        <authorList>
            <person name="Copetti D."/>
            <person name="Sanderson M.J."/>
            <person name="Burquez A."/>
            <person name="Wojciechowski M.F."/>
        </authorList>
    </citation>
    <scope>NUCLEOTIDE SEQUENCE</scope>
    <source>
        <strain evidence="2">SGP5-SGP5p</strain>
        <tissue evidence="2">Aerial part</tissue>
    </source>
</reference>
<keyword evidence="3" id="KW-1185">Reference proteome</keyword>
<protein>
    <submittedName>
        <fullName evidence="2">Uncharacterized protein</fullName>
    </submittedName>
</protein>
<proteinExistence type="predicted"/>
<dbReference type="EMBL" id="JAKOGI010000347">
    <property type="protein sequence ID" value="KAJ8436377.1"/>
    <property type="molecule type" value="Genomic_DNA"/>
</dbReference>
<evidence type="ECO:0000313" key="2">
    <source>
        <dbReference type="EMBL" id="KAJ8436377.1"/>
    </source>
</evidence>
<evidence type="ECO:0000313" key="3">
    <source>
        <dbReference type="Proteomes" id="UP001153076"/>
    </source>
</evidence>
<feature type="region of interest" description="Disordered" evidence="1">
    <location>
        <begin position="71"/>
        <end position="124"/>
    </location>
</feature>
<dbReference type="Proteomes" id="UP001153076">
    <property type="component" value="Unassembled WGS sequence"/>
</dbReference>
<comment type="caution">
    <text evidence="2">The sequence shown here is derived from an EMBL/GenBank/DDBJ whole genome shotgun (WGS) entry which is preliminary data.</text>
</comment>
<sequence>MGPARGCLLPLPFPKDFQALCPSCELAVAEEAVGRFELPELPQVIFYAMLLSKAERLGVLHERTLRIIKQRQSQRRRARQLGNRKRTQRLSRRMRARQPRGLPPHQTMTSMRRGGTMGEKRQRELGTSPSPFIMAFPLLRDTGEMALFRRATHPPRPLPEDYHNLCLHFSLPEAEGAVLDFRLPKMVQATFYAMLSNNAVELGVVSSFIISDRKSNLVGLRWTCFEAWTSRTSHELREARLRQRPVTVETRGSSDGQEESSLEFQAAGATWRGQSGWLPPRKMRSLGGHLPLFIKEGKIPREFHSFLSRMKTEKSRRARERMKMNLFANFANTDHSLDNRGLYLRFDYRGLYLRFDLGVATRCAHDSHVPEIEQAIFYAMSSWDFPADSQWTIMMWAMRKLDWGPVESWLVDIDRRLKGAQASQLANPLAGATPPGDLTRRRVSSFPTFQDTTHTAEYVRDNLYWSVSESSSLHPNLLPLHFVALCPEFDHIVAMQFAHVAQIPKMVQAIFYAVVINDSKAFEQGDHEKPDVQLTGAEVGHCRGMAAVYRGKAQGHPSTSPCQDNL</sequence>